<evidence type="ECO:0000256" key="3">
    <source>
        <dbReference type="SAM" id="MobiDB-lite"/>
    </source>
</evidence>
<dbReference type="GO" id="GO:0005615">
    <property type="term" value="C:extracellular space"/>
    <property type="evidence" value="ECO:0007669"/>
    <property type="project" value="TreeGrafter"/>
</dbReference>
<dbReference type="PRINTS" id="PR00947">
    <property type="entry name" value="CUTICLE"/>
</dbReference>
<dbReference type="PROSITE" id="PS51155">
    <property type="entry name" value="CHIT_BIND_RR_2"/>
    <property type="match status" value="1"/>
</dbReference>
<dbReference type="eggNOG" id="ENOG502SSZY">
    <property type="taxonomic scope" value="Eukaryota"/>
</dbReference>
<dbReference type="HOGENOM" id="CLU_075165_5_0_1"/>
<dbReference type="PaxDb" id="7159-AAEL004994-PA"/>
<evidence type="ECO:0000313" key="5">
    <source>
        <dbReference type="EMBL" id="EAT43575.1"/>
    </source>
</evidence>
<feature type="region of interest" description="Disordered" evidence="3">
    <location>
        <begin position="25"/>
        <end position="82"/>
    </location>
</feature>
<dbReference type="GO" id="GO:0031012">
    <property type="term" value="C:extracellular matrix"/>
    <property type="evidence" value="ECO:0007669"/>
    <property type="project" value="TreeGrafter"/>
</dbReference>
<dbReference type="AlphaFoldDB" id="Q17BG9"/>
<keyword evidence="4" id="KW-0732">Signal</keyword>
<organism evidence="5 6">
    <name type="scientific">Aedes aegypti</name>
    <name type="common">Yellowfever mosquito</name>
    <name type="synonym">Culex aegypti</name>
    <dbReference type="NCBI Taxonomy" id="7159"/>
    <lineage>
        <taxon>Eukaryota</taxon>
        <taxon>Metazoa</taxon>
        <taxon>Ecdysozoa</taxon>
        <taxon>Arthropoda</taxon>
        <taxon>Hexapoda</taxon>
        <taxon>Insecta</taxon>
        <taxon>Pterygota</taxon>
        <taxon>Neoptera</taxon>
        <taxon>Endopterygota</taxon>
        <taxon>Diptera</taxon>
        <taxon>Nematocera</taxon>
        <taxon>Culicoidea</taxon>
        <taxon>Culicidae</taxon>
        <taxon>Culicinae</taxon>
        <taxon>Aedini</taxon>
        <taxon>Aedes</taxon>
        <taxon>Stegomyia</taxon>
    </lineage>
</organism>
<dbReference type="InterPro" id="IPR051217">
    <property type="entry name" value="Insect_Cuticle_Struc_Prot"/>
</dbReference>
<gene>
    <name evidence="5" type="ORF">AaeL_AAEL004994</name>
</gene>
<evidence type="ECO:0000313" key="6">
    <source>
        <dbReference type="Proteomes" id="UP000682892"/>
    </source>
</evidence>
<evidence type="ECO:0000256" key="2">
    <source>
        <dbReference type="PROSITE-ProRule" id="PRU00497"/>
    </source>
</evidence>
<dbReference type="EMBL" id="CH477322">
    <property type="protein sequence ID" value="EAT43575.1"/>
    <property type="molecule type" value="Genomic_DNA"/>
</dbReference>
<dbReference type="Proteomes" id="UP000682892">
    <property type="component" value="Unassembled WGS sequence"/>
</dbReference>
<reference evidence="5" key="2">
    <citation type="journal article" date="2007" name="Science">
        <title>Genome sequence of Aedes aegypti, a major arbovirus vector.</title>
        <authorList>
            <person name="Nene V."/>
            <person name="Wortman J.R."/>
            <person name="Lawson D."/>
            <person name="Haas B."/>
            <person name="Kodira C."/>
            <person name="Tu Z.J."/>
            <person name="Loftus B."/>
            <person name="Xi Z."/>
            <person name="Megy K."/>
            <person name="Grabherr M."/>
            <person name="Ren Q."/>
            <person name="Zdobnov E.M."/>
            <person name="Lobo N.F."/>
            <person name="Campbell K.S."/>
            <person name="Brown S.E."/>
            <person name="Bonaldo M.F."/>
            <person name="Zhu J."/>
            <person name="Sinkins S.P."/>
            <person name="Hogenkamp D.G."/>
            <person name="Amedeo P."/>
            <person name="Arensburger P."/>
            <person name="Atkinson P.W."/>
            <person name="Bidwell S."/>
            <person name="Biedler J."/>
            <person name="Birney E."/>
            <person name="Bruggner R.V."/>
            <person name="Costas J."/>
            <person name="Coy M.R."/>
            <person name="Crabtree J."/>
            <person name="Crawford M."/>
            <person name="Debruyn B."/>
            <person name="Decaprio D."/>
            <person name="Eiglmeier K."/>
            <person name="Eisenstadt E."/>
            <person name="El-Dorry H."/>
            <person name="Gelbart W.M."/>
            <person name="Gomes S.L."/>
            <person name="Hammond M."/>
            <person name="Hannick L.I."/>
            <person name="Hogan J.R."/>
            <person name="Holmes M.H."/>
            <person name="Jaffe D."/>
            <person name="Johnston J.S."/>
            <person name="Kennedy R.C."/>
            <person name="Koo H."/>
            <person name="Kravitz S."/>
            <person name="Kriventseva E.V."/>
            <person name="Kulp D."/>
            <person name="Labutti K."/>
            <person name="Lee E."/>
            <person name="Li S."/>
            <person name="Lovin D.D."/>
            <person name="Mao C."/>
            <person name="Mauceli E."/>
            <person name="Menck C.F."/>
            <person name="Miller J.R."/>
            <person name="Montgomery P."/>
            <person name="Mori A."/>
            <person name="Nascimento A.L."/>
            <person name="Naveira H.F."/>
            <person name="Nusbaum C."/>
            <person name="O'leary S."/>
            <person name="Orvis J."/>
            <person name="Pertea M."/>
            <person name="Quesneville H."/>
            <person name="Reidenbach K.R."/>
            <person name="Rogers Y.H."/>
            <person name="Roth C.W."/>
            <person name="Schneider J.R."/>
            <person name="Schatz M."/>
            <person name="Shumway M."/>
            <person name="Stanke M."/>
            <person name="Stinson E.O."/>
            <person name="Tubio J.M."/>
            <person name="Vanzee J.P."/>
            <person name="Verjovski-Almeida S."/>
            <person name="Werner D."/>
            <person name="White O."/>
            <person name="Wyder S."/>
            <person name="Zeng Q."/>
            <person name="Zhao Q."/>
            <person name="Zhao Y."/>
            <person name="Hill C.A."/>
            <person name="Raikhel A.S."/>
            <person name="Soares M.B."/>
            <person name="Knudson D.L."/>
            <person name="Lee N.H."/>
            <person name="Galagan J."/>
            <person name="Salzberg S.L."/>
            <person name="Paulsen I.T."/>
            <person name="Dimopoulos G."/>
            <person name="Collins F.H."/>
            <person name="Birren B."/>
            <person name="Fraser-Liggett C.M."/>
            <person name="Severson D.W."/>
        </authorList>
    </citation>
    <scope>NUCLEOTIDE SEQUENCE [LARGE SCALE GENOMIC DNA]</scope>
    <source>
        <strain evidence="5">Liverpool</strain>
    </source>
</reference>
<accession>Q17BG9</accession>
<keyword evidence="1 2" id="KW-0193">Cuticle</keyword>
<dbReference type="STRING" id="7159.Q17BG9"/>
<feature type="compositionally biased region" description="Basic and acidic residues" evidence="3">
    <location>
        <begin position="58"/>
        <end position="76"/>
    </location>
</feature>
<sequence length="178" mass="20203">MTSKLIIFTTLIALASAASRRYGHESSSAQSVQGWEQQREEVDDSQHAEPNYSYSYVVRDDKSGDRKSQHESRQGDQVRGQYRMMESDGTERIVDYSADDRNGFNAVVRHQPEQHQHPVPILVAVHAVPIQADVAAVGSSDQIVSNDRQQRQEATSQMHLVQFYAPQSWMISNHVRHN</sequence>
<dbReference type="InterPro" id="IPR031311">
    <property type="entry name" value="CHIT_BIND_RR_consensus"/>
</dbReference>
<feature type="compositionally biased region" description="Polar residues" evidence="3">
    <location>
        <begin position="25"/>
        <end position="36"/>
    </location>
</feature>
<name>Q17BG9_AEDAE</name>
<feature type="chain" id="PRO_5014307793" evidence="4">
    <location>
        <begin position="18"/>
        <end position="178"/>
    </location>
</feature>
<dbReference type="PhylomeDB" id="Q17BG9"/>
<protein>
    <submittedName>
        <fullName evidence="5">AAEL004994-PA</fullName>
    </submittedName>
</protein>
<dbReference type="Pfam" id="PF00379">
    <property type="entry name" value="Chitin_bind_4"/>
    <property type="match status" value="1"/>
</dbReference>
<dbReference type="GO" id="GO:0042302">
    <property type="term" value="F:structural constituent of cuticle"/>
    <property type="evidence" value="ECO:0007669"/>
    <property type="project" value="UniProtKB-UniRule"/>
</dbReference>
<feature type="compositionally biased region" description="Basic and acidic residues" evidence="3">
    <location>
        <begin position="37"/>
        <end position="47"/>
    </location>
</feature>
<dbReference type="PANTHER" id="PTHR12236:SF86">
    <property type="entry name" value="CCP84AC-RELATED"/>
    <property type="match status" value="1"/>
</dbReference>
<dbReference type="PROSITE" id="PS00233">
    <property type="entry name" value="CHIT_BIND_RR_1"/>
    <property type="match status" value="1"/>
</dbReference>
<dbReference type="PANTHER" id="PTHR12236">
    <property type="entry name" value="STRUCTURAL CONTITUENT OF CUTICLE"/>
    <property type="match status" value="1"/>
</dbReference>
<dbReference type="VEuPathDB" id="VectorBase:AAEL013511"/>
<feature type="signal peptide" evidence="4">
    <location>
        <begin position="1"/>
        <end position="17"/>
    </location>
</feature>
<reference evidence="5" key="1">
    <citation type="submission" date="2005-10" db="EMBL/GenBank/DDBJ databases">
        <authorList>
            <person name="Loftus B.J."/>
            <person name="Nene V.M."/>
            <person name="Hannick L.I."/>
            <person name="Bidwell S."/>
            <person name="Haas B."/>
            <person name="Amedeo P."/>
            <person name="Orvis J."/>
            <person name="Wortman J.R."/>
            <person name="White O.R."/>
            <person name="Salzberg S."/>
            <person name="Shumway M."/>
            <person name="Koo H."/>
            <person name="Zhao Y."/>
            <person name="Holmes M."/>
            <person name="Miller J."/>
            <person name="Schatz M."/>
            <person name="Pop M."/>
            <person name="Pai G."/>
            <person name="Utterback T."/>
            <person name="Rogers Y.-H."/>
            <person name="Kravitz S."/>
            <person name="Fraser C.M."/>
        </authorList>
    </citation>
    <scope>NUCLEOTIDE SEQUENCE</scope>
    <source>
        <strain evidence="5">Liverpool</strain>
    </source>
</reference>
<dbReference type="InterPro" id="IPR000618">
    <property type="entry name" value="Insect_cuticle"/>
</dbReference>
<reference evidence="5" key="3">
    <citation type="submission" date="2012-09" db="EMBL/GenBank/DDBJ databases">
        <authorList>
            <consortium name="VectorBase"/>
        </authorList>
    </citation>
    <scope>NUCLEOTIDE SEQUENCE</scope>
    <source>
        <strain evidence="5">Liverpool</strain>
    </source>
</reference>
<proteinExistence type="predicted"/>
<evidence type="ECO:0000256" key="1">
    <source>
        <dbReference type="ARBA" id="ARBA00022460"/>
    </source>
</evidence>
<evidence type="ECO:0000256" key="4">
    <source>
        <dbReference type="SAM" id="SignalP"/>
    </source>
</evidence>
<dbReference type="OMA" id="NQHSEPH"/>